<accession>A0A7S2P9K2</accession>
<dbReference type="SUPFAM" id="SSF81321">
    <property type="entry name" value="Family A G protein-coupled receptor-like"/>
    <property type="match status" value="1"/>
</dbReference>
<dbReference type="EMBL" id="HBGZ01007508">
    <property type="protein sequence ID" value="CAD9586467.1"/>
    <property type="molecule type" value="Transcribed_RNA"/>
</dbReference>
<evidence type="ECO:0000256" key="3">
    <source>
        <dbReference type="ARBA" id="ARBA00022989"/>
    </source>
</evidence>
<feature type="transmembrane region" description="Helical" evidence="6">
    <location>
        <begin position="88"/>
        <end position="111"/>
    </location>
</feature>
<feature type="transmembrane region" description="Helical" evidence="6">
    <location>
        <begin position="191"/>
        <end position="212"/>
    </location>
</feature>
<feature type="transmembrane region" description="Helical" evidence="6">
    <location>
        <begin position="274"/>
        <end position="296"/>
    </location>
</feature>
<name>A0A7S2P9K2_9STRA</name>
<gene>
    <name evidence="7" type="ORF">SMAR0320_LOCUS5351</name>
</gene>
<comment type="subcellular location">
    <subcellularLocation>
        <location evidence="1">Membrane</location>
        <topology evidence="1">Multi-pass membrane protein</topology>
    </subcellularLocation>
</comment>
<evidence type="ECO:0000256" key="5">
    <source>
        <dbReference type="SAM" id="MobiDB-lite"/>
    </source>
</evidence>
<dbReference type="GO" id="GO:0005886">
    <property type="term" value="C:plasma membrane"/>
    <property type="evidence" value="ECO:0007669"/>
    <property type="project" value="TreeGrafter"/>
</dbReference>
<dbReference type="GO" id="GO:0004930">
    <property type="term" value="F:G protein-coupled receptor activity"/>
    <property type="evidence" value="ECO:0007669"/>
    <property type="project" value="TreeGrafter"/>
</dbReference>
<keyword evidence="3 6" id="KW-1133">Transmembrane helix</keyword>
<feature type="compositionally biased region" description="Low complexity" evidence="5">
    <location>
        <begin position="365"/>
        <end position="377"/>
    </location>
</feature>
<protein>
    <recommendedName>
        <fullName evidence="8">G-protein coupled receptors family 1 profile domain-containing protein</fullName>
    </recommendedName>
</protein>
<evidence type="ECO:0000313" key="7">
    <source>
        <dbReference type="EMBL" id="CAD9586467.1"/>
    </source>
</evidence>
<proteinExistence type="predicted"/>
<dbReference type="AlphaFoldDB" id="A0A7S2P9K2"/>
<feature type="region of interest" description="Disordered" evidence="5">
    <location>
        <begin position="361"/>
        <end position="404"/>
    </location>
</feature>
<dbReference type="PANTHER" id="PTHR23112">
    <property type="entry name" value="G PROTEIN-COUPLED RECEPTOR 157-RELATED"/>
    <property type="match status" value="1"/>
</dbReference>
<keyword evidence="4 6" id="KW-0472">Membrane</keyword>
<reference evidence="7" key="1">
    <citation type="submission" date="2021-01" db="EMBL/GenBank/DDBJ databases">
        <authorList>
            <person name="Corre E."/>
            <person name="Pelletier E."/>
            <person name="Niang G."/>
            <person name="Scheremetjew M."/>
            <person name="Finn R."/>
            <person name="Kale V."/>
            <person name="Holt S."/>
            <person name="Cochrane G."/>
            <person name="Meng A."/>
            <person name="Brown T."/>
            <person name="Cohen L."/>
        </authorList>
    </citation>
    <scope>NUCLEOTIDE SEQUENCE</scope>
    <source>
        <strain evidence="7">SM1012Den-03</strain>
    </source>
</reference>
<evidence type="ECO:0008006" key="8">
    <source>
        <dbReference type="Google" id="ProtNLM"/>
    </source>
</evidence>
<dbReference type="GO" id="GO:0007189">
    <property type="term" value="P:adenylate cyclase-activating G protein-coupled receptor signaling pathway"/>
    <property type="evidence" value="ECO:0007669"/>
    <property type="project" value="TreeGrafter"/>
</dbReference>
<feature type="transmembrane region" description="Helical" evidence="6">
    <location>
        <begin position="12"/>
        <end position="33"/>
    </location>
</feature>
<evidence type="ECO:0000256" key="2">
    <source>
        <dbReference type="ARBA" id="ARBA00022692"/>
    </source>
</evidence>
<evidence type="ECO:0000256" key="6">
    <source>
        <dbReference type="SAM" id="Phobius"/>
    </source>
</evidence>
<sequence length="404" mass="45570">MTTLAQQKAVAIAPKITAFASILGSSTAAFLVWKRDTTKTTYHRLVLGMSIVDLIASIAWFFTTWPIPRGTPGVYGAVGNQQTCSAQAFFAQFSLSTVMYNASLAVYYVLVIVKKKSDNQIARIEPWLHANAIAWGLGTGIGGLSLEIFNQVGWDCWINAKPLGCKETWTLKEGEVGTCERGDNGSLYQWAFYYAPLWFVIVFVSLLMYWVYAHVRNQEKQMNKYAGSFDRREQQSQHERVRTQAFMYVGAFLITWLFPTLFQLVIVIGGKFPFPLLLLTATFVPIQGLLNLIVLMRPKFVRYKNKNPDTNMIAAWFRMLYLEVTGNVQPTPFRTTATSTSTPQQNNSRFDRQKTFRLTVFKPMSSSLSGTKKSGLGDTEEKSGLGDIEEEKESEDAAMEDEEF</sequence>
<feature type="transmembrane region" description="Helical" evidence="6">
    <location>
        <begin position="132"/>
        <end position="149"/>
    </location>
</feature>
<dbReference type="PANTHER" id="PTHR23112:SF0">
    <property type="entry name" value="TRANSMEMBRANE PROTEIN 116"/>
    <property type="match status" value="1"/>
</dbReference>
<feature type="compositionally biased region" description="Acidic residues" evidence="5">
    <location>
        <begin position="387"/>
        <end position="404"/>
    </location>
</feature>
<evidence type="ECO:0000256" key="4">
    <source>
        <dbReference type="ARBA" id="ARBA00023136"/>
    </source>
</evidence>
<keyword evidence="2 6" id="KW-0812">Transmembrane</keyword>
<feature type="transmembrane region" description="Helical" evidence="6">
    <location>
        <begin position="245"/>
        <end position="268"/>
    </location>
</feature>
<evidence type="ECO:0000256" key="1">
    <source>
        <dbReference type="ARBA" id="ARBA00004141"/>
    </source>
</evidence>
<organism evidence="7">
    <name type="scientific">Skeletonema marinoi</name>
    <dbReference type="NCBI Taxonomy" id="267567"/>
    <lineage>
        <taxon>Eukaryota</taxon>
        <taxon>Sar</taxon>
        <taxon>Stramenopiles</taxon>
        <taxon>Ochrophyta</taxon>
        <taxon>Bacillariophyta</taxon>
        <taxon>Coscinodiscophyceae</taxon>
        <taxon>Thalassiosirophycidae</taxon>
        <taxon>Thalassiosirales</taxon>
        <taxon>Skeletonemataceae</taxon>
        <taxon>Skeletonema</taxon>
        <taxon>Skeletonema marinoi-dohrnii complex</taxon>
    </lineage>
</organism>
<feature type="transmembrane region" description="Helical" evidence="6">
    <location>
        <begin position="45"/>
        <end position="68"/>
    </location>
</feature>
<dbReference type="Gene3D" id="1.20.1070.10">
    <property type="entry name" value="Rhodopsin 7-helix transmembrane proteins"/>
    <property type="match status" value="1"/>
</dbReference>